<sequence length="84" mass="9291">MKPENTWILQFGGILISAGVILAAFGWSSWPLAAMTLTALPLSWGSVQLTKAYSSSALKRFFLLIGLVLILDLILGLIWFRRIL</sequence>
<evidence type="ECO:0000313" key="2">
    <source>
        <dbReference type="EMBL" id="MFD1420537.1"/>
    </source>
</evidence>
<reference evidence="3" key="1">
    <citation type="journal article" date="2019" name="Int. J. Syst. Evol. Microbiol.">
        <title>The Global Catalogue of Microorganisms (GCM) 10K type strain sequencing project: providing services to taxonomists for standard genome sequencing and annotation.</title>
        <authorList>
            <consortium name="The Broad Institute Genomics Platform"/>
            <consortium name="The Broad Institute Genome Sequencing Center for Infectious Disease"/>
            <person name="Wu L."/>
            <person name="Ma J."/>
        </authorList>
    </citation>
    <scope>NUCLEOTIDE SEQUENCE [LARGE SCALE GENOMIC DNA]</scope>
    <source>
        <strain evidence="3">CCM 8931</strain>
    </source>
</reference>
<proteinExistence type="predicted"/>
<dbReference type="RefSeq" id="WP_137633794.1">
    <property type="nucleotide sequence ID" value="NZ_BJDL01000001.1"/>
</dbReference>
<keyword evidence="3" id="KW-1185">Reference proteome</keyword>
<keyword evidence="1" id="KW-1133">Transmembrane helix</keyword>
<keyword evidence="1" id="KW-0472">Membrane</keyword>
<gene>
    <name evidence="2" type="ORF">ACFQ5L_06185</name>
</gene>
<name>A0ABW4BZE8_9LACO</name>
<accession>A0ABW4BZE8</accession>
<keyword evidence="1" id="KW-0812">Transmembrane</keyword>
<dbReference type="EMBL" id="JBHTOJ010000014">
    <property type="protein sequence ID" value="MFD1420537.1"/>
    <property type="molecule type" value="Genomic_DNA"/>
</dbReference>
<feature type="transmembrane region" description="Helical" evidence="1">
    <location>
        <begin position="61"/>
        <end position="80"/>
    </location>
</feature>
<dbReference type="Proteomes" id="UP001597188">
    <property type="component" value="Unassembled WGS sequence"/>
</dbReference>
<feature type="transmembrane region" description="Helical" evidence="1">
    <location>
        <begin position="7"/>
        <end position="26"/>
    </location>
</feature>
<evidence type="ECO:0000256" key="1">
    <source>
        <dbReference type="SAM" id="Phobius"/>
    </source>
</evidence>
<comment type="caution">
    <text evidence="2">The sequence shown here is derived from an EMBL/GenBank/DDBJ whole genome shotgun (WGS) entry which is preliminary data.</text>
</comment>
<protein>
    <recommendedName>
        <fullName evidence="4">Integral membrane protein</fullName>
    </recommendedName>
</protein>
<evidence type="ECO:0000313" key="3">
    <source>
        <dbReference type="Proteomes" id="UP001597188"/>
    </source>
</evidence>
<evidence type="ECO:0008006" key="4">
    <source>
        <dbReference type="Google" id="ProtNLM"/>
    </source>
</evidence>
<organism evidence="2 3">
    <name type="scientific">Lactiplantibacillus songbeiensis</name>
    <dbReference type="NCBI Taxonomy" id="2559920"/>
    <lineage>
        <taxon>Bacteria</taxon>
        <taxon>Bacillati</taxon>
        <taxon>Bacillota</taxon>
        <taxon>Bacilli</taxon>
        <taxon>Lactobacillales</taxon>
        <taxon>Lactobacillaceae</taxon>
        <taxon>Lactiplantibacillus</taxon>
    </lineage>
</organism>